<proteinExistence type="predicted"/>
<dbReference type="Proteomes" id="UP000215335">
    <property type="component" value="Unassembled WGS sequence"/>
</dbReference>
<evidence type="ECO:0000256" key="1">
    <source>
        <dbReference type="SAM" id="MobiDB-lite"/>
    </source>
</evidence>
<evidence type="ECO:0000313" key="3">
    <source>
        <dbReference type="Proteomes" id="UP000215335"/>
    </source>
</evidence>
<comment type="caution">
    <text evidence="2">The sequence shown here is derived from an EMBL/GenBank/DDBJ whole genome shotgun (WGS) entry which is preliminary data.</text>
</comment>
<evidence type="ECO:0000313" key="2">
    <source>
        <dbReference type="EMBL" id="OXU21384.1"/>
    </source>
</evidence>
<feature type="compositionally biased region" description="Low complexity" evidence="1">
    <location>
        <begin position="47"/>
        <end position="66"/>
    </location>
</feature>
<accession>A0A232ESQ2</accession>
<organism evidence="2 3">
    <name type="scientific">Trichomalopsis sarcophagae</name>
    <dbReference type="NCBI Taxonomy" id="543379"/>
    <lineage>
        <taxon>Eukaryota</taxon>
        <taxon>Metazoa</taxon>
        <taxon>Ecdysozoa</taxon>
        <taxon>Arthropoda</taxon>
        <taxon>Hexapoda</taxon>
        <taxon>Insecta</taxon>
        <taxon>Pterygota</taxon>
        <taxon>Neoptera</taxon>
        <taxon>Endopterygota</taxon>
        <taxon>Hymenoptera</taxon>
        <taxon>Apocrita</taxon>
        <taxon>Proctotrupomorpha</taxon>
        <taxon>Chalcidoidea</taxon>
        <taxon>Pteromalidae</taxon>
        <taxon>Pteromalinae</taxon>
        <taxon>Trichomalopsis</taxon>
    </lineage>
</organism>
<dbReference type="EMBL" id="NNAY01002387">
    <property type="protein sequence ID" value="OXU21384.1"/>
    <property type="molecule type" value="Genomic_DNA"/>
</dbReference>
<reference evidence="2 3" key="1">
    <citation type="journal article" date="2017" name="Curr. Biol.">
        <title>The Evolution of Venom by Co-option of Single-Copy Genes.</title>
        <authorList>
            <person name="Martinson E.O."/>
            <person name="Mrinalini"/>
            <person name="Kelkar Y.D."/>
            <person name="Chang C.H."/>
            <person name="Werren J.H."/>
        </authorList>
    </citation>
    <scope>NUCLEOTIDE SEQUENCE [LARGE SCALE GENOMIC DNA]</scope>
    <source>
        <strain evidence="2 3">Alberta</strain>
        <tissue evidence="2">Whole body</tissue>
    </source>
</reference>
<feature type="region of interest" description="Disordered" evidence="1">
    <location>
        <begin position="32"/>
        <end position="99"/>
    </location>
</feature>
<keyword evidence="3" id="KW-1185">Reference proteome</keyword>
<sequence>MDSRVFQGANTLGIFFGTFSTRDTGNLTYASFQSNENRPASEFSKPSSTQRTSTTQLQLRETSTSSAPAYREPPRKLDRYPRGKASLPCTHFTRKKQSP</sequence>
<feature type="compositionally biased region" description="Basic and acidic residues" evidence="1">
    <location>
        <begin position="72"/>
        <end position="81"/>
    </location>
</feature>
<name>A0A232ESQ2_9HYME</name>
<dbReference type="AlphaFoldDB" id="A0A232ESQ2"/>
<gene>
    <name evidence="2" type="ORF">TSAR_009033</name>
</gene>
<protein>
    <submittedName>
        <fullName evidence="2">Uncharacterized protein</fullName>
    </submittedName>
</protein>